<evidence type="ECO:0000313" key="2">
    <source>
        <dbReference type="EMBL" id="EOM77040.1"/>
    </source>
</evidence>
<sequence>METSDAHGPAPGTPSDSSAPAAAGTRNADPTLATAATPAMLRHLRKRGVLPRVGIGSAFRRCDRTAEYPTCRRDMSGSAITFRFCCASA</sequence>
<dbReference type="EMBL" id="APMY01000054">
    <property type="protein sequence ID" value="EOM77040.1"/>
    <property type="molecule type" value="Genomic_DNA"/>
</dbReference>
<evidence type="ECO:0000313" key="3">
    <source>
        <dbReference type="Proteomes" id="UP000013525"/>
    </source>
</evidence>
<name>R7WP36_9NOCA</name>
<keyword evidence="3" id="KW-1185">Reference proteome</keyword>
<accession>R7WP36</accession>
<evidence type="ECO:0000256" key="1">
    <source>
        <dbReference type="SAM" id="MobiDB-lite"/>
    </source>
</evidence>
<proteinExistence type="predicted"/>
<protein>
    <submittedName>
        <fullName evidence="2">Uncharacterized protein</fullName>
    </submittedName>
</protein>
<feature type="region of interest" description="Disordered" evidence="1">
    <location>
        <begin position="1"/>
        <end position="37"/>
    </location>
</feature>
<organism evidence="2 3">
    <name type="scientific">Rhodococcus rhodnii LMG 5362</name>
    <dbReference type="NCBI Taxonomy" id="1273125"/>
    <lineage>
        <taxon>Bacteria</taxon>
        <taxon>Bacillati</taxon>
        <taxon>Actinomycetota</taxon>
        <taxon>Actinomycetes</taxon>
        <taxon>Mycobacteriales</taxon>
        <taxon>Nocardiaceae</taxon>
        <taxon>Rhodococcus</taxon>
    </lineage>
</organism>
<reference evidence="2 3" key="1">
    <citation type="journal article" date="2013" name="Genome Announc.">
        <title>Draft Genome Sequence of Rhodococcus rhodnii Strain LMG5362, a Symbiont of Rhodnius prolixus (Hemiptera, Reduviidae, Triatominae), the Principle Vector of Trypanosoma cruzi.</title>
        <authorList>
            <person name="Pachebat J.A."/>
            <person name="van Keulen G."/>
            <person name="Whitten M.M."/>
            <person name="Girdwood S."/>
            <person name="Del Sol R."/>
            <person name="Dyson P.J."/>
            <person name="Facey P.D."/>
        </authorList>
    </citation>
    <scope>NUCLEOTIDE SEQUENCE [LARGE SCALE GENOMIC DNA]</scope>
    <source>
        <strain evidence="2 3">LMG 5362</strain>
    </source>
</reference>
<feature type="compositionally biased region" description="Low complexity" evidence="1">
    <location>
        <begin position="28"/>
        <end position="37"/>
    </location>
</feature>
<dbReference type="AlphaFoldDB" id="R7WP36"/>
<dbReference type="Proteomes" id="UP000013525">
    <property type="component" value="Unassembled WGS sequence"/>
</dbReference>
<gene>
    <name evidence="2" type="ORF">Rrhod_1660</name>
</gene>
<comment type="caution">
    <text evidence="2">The sequence shown here is derived from an EMBL/GenBank/DDBJ whole genome shotgun (WGS) entry which is preliminary data.</text>
</comment>